<name>A0A2P1PN15_9GAMM</name>
<dbReference type="EMBL" id="CP027860">
    <property type="protein sequence ID" value="AVP96244.1"/>
    <property type="molecule type" value="Genomic_DNA"/>
</dbReference>
<organism evidence="2 3">
    <name type="scientific">Ahniella affigens</name>
    <dbReference type="NCBI Taxonomy" id="2021234"/>
    <lineage>
        <taxon>Bacteria</taxon>
        <taxon>Pseudomonadati</taxon>
        <taxon>Pseudomonadota</taxon>
        <taxon>Gammaproteobacteria</taxon>
        <taxon>Lysobacterales</taxon>
        <taxon>Rhodanobacteraceae</taxon>
        <taxon>Ahniella</taxon>
    </lineage>
</organism>
<accession>A0A2P1PN15</accession>
<dbReference type="KEGG" id="xba:C7S18_03130"/>
<gene>
    <name evidence="2" type="ORF">C7S18_03130</name>
</gene>
<sequence length="217" mass="24355">MSPNMPLPRLPTLLLRTGAVLAILLLAACASAPVPDMAFYRMSSVPDRERAADAEPRFPVPITVSPFRADGVYNDQAILYAVKPEGSIKAYHYQLWDEPPSLMLQRRLIDQLRAEYAAKLITDRLPPGLDALRISGRLQRFERVRMNQRWHARVRMEIRVERRQQDAPLLLNDYGADVEAESDTIQASIRAFAAALDQSYAAFSADLAQLDLSPKAP</sequence>
<proteinExistence type="predicted"/>
<dbReference type="Pfam" id="PF03886">
    <property type="entry name" value="ABC_trans_aux"/>
    <property type="match status" value="1"/>
</dbReference>
<keyword evidence="3" id="KW-1185">Reference proteome</keyword>
<dbReference type="Proteomes" id="UP000241074">
    <property type="component" value="Chromosome"/>
</dbReference>
<reference evidence="2 3" key="1">
    <citation type="submission" date="2018-03" db="EMBL/GenBank/DDBJ databases">
        <title>Ahniella affigens gen. nov., sp. nov., a gammaproteobacterium isolated from sandy soil near a stream.</title>
        <authorList>
            <person name="Ko Y."/>
            <person name="Kim J.-H."/>
        </authorList>
    </citation>
    <scope>NUCLEOTIDE SEQUENCE [LARGE SCALE GENOMIC DNA]</scope>
    <source>
        <strain evidence="2 3">D13</strain>
    </source>
</reference>
<feature type="domain" description="ABC-type transport auxiliary lipoprotein component" evidence="1">
    <location>
        <begin position="40"/>
        <end position="198"/>
    </location>
</feature>
<evidence type="ECO:0000313" key="3">
    <source>
        <dbReference type="Proteomes" id="UP000241074"/>
    </source>
</evidence>
<dbReference type="Gene3D" id="3.40.50.10610">
    <property type="entry name" value="ABC-type transport auxiliary lipoprotein component"/>
    <property type="match status" value="1"/>
</dbReference>
<dbReference type="SUPFAM" id="SSF159594">
    <property type="entry name" value="XCC0632-like"/>
    <property type="match status" value="1"/>
</dbReference>
<dbReference type="InterPro" id="IPR005586">
    <property type="entry name" value="ABC_trans_aux"/>
</dbReference>
<protein>
    <recommendedName>
        <fullName evidence="1">ABC-type transport auxiliary lipoprotein component domain-containing protein</fullName>
    </recommendedName>
</protein>
<dbReference type="AlphaFoldDB" id="A0A2P1PN15"/>
<dbReference type="OrthoDB" id="5955993at2"/>
<reference evidence="2 3" key="2">
    <citation type="submission" date="2018-03" db="EMBL/GenBank/DDBJ databases">
        <authorList>
            <person name="Keele B.F."/>
        </authorList>
    </citation>
    <scope>NUCLEOTIDE SEQUENCE [LARGE SCALE GENOMIC DNA]</scope>
    <source>
        <strain evidence="2 3">D13</strain>
    </source>
</reference>
<evidence type="ECO:0000259" key="1">
    <source>
        <dbReference type="Pfam" id="PF03886"/>
    </source>
</evidence>
<evidence type="ECO:0000313" key="2">
    <source>
        <dbReference type="EMBL" id="AVP96244.1"/>
    </source>
</evidence>